<name>A0ABQ4YSY9_9ASTR</name>
<keyword evidence="3" id="KW-1185">Reference proteome</keyword>
<accession>A0ABQ4YSY9</accession>
<evidence type="ECO:0000313" key="2">
    <source>
        <dbReference type="EMBL" id="GJS80983.1"/>
    </source>
</evidence>
<reference evidence="2" key="1">
    <citation type="journal article" date="2022" name="Int. J. Mol. Sci.">
        <title>Draft Genome of Tanacetum Coccineum: Genomic Comparison of Closely Related Tanacetum-Family Plants.</title>
        <authorList>
            <person name="Yamashiro T."/>
            <person name="Shiraishi A."/>
            <person name="Nakayama K."/>
            <person name="Satake H."/>
        </authorList>
    </citation>
    <scope>NUCLEOTIDE SEQUENCE</scope>
</reference>
<organism evidence="2 3">
    <name type="scientific">Tanacetum coccineum</name>
    <dbReference type="NCBI Taxonomy" id="301880"/>
    <lineage>
        <taxon>Eukaryota</taxon>
        <taxon>Viridiplantae</taxon>
        <taxon>Streptophyta</taxon>
        <taxon>Embryophyta</taxon>
        <taxon>Tracheophyta</taxon>
        <taxon>Spermatophyta</taxon>
        <taxon>Magnoliopsida</taxon>
        <taxon>eudicotyledons</taxon>
        <taxon>Gunneridae</taxon>
        <taxon>Pentapetalae</taxon>
        <taxon>asterids</taxon>
        <taxon>campanulids</taxon>
        <taxon>Asterales</taxon>
        <taxon>Asteraceae</taxon>
        <taxon>Asteroideae</taxon>
        <taxon>Anthemideae</taxon>
        <taxon>Anthemidinae</taxon>
        <taxon>Tanacetum</taxon>
    </lineage>
</organism>
<evidence type="ECO:0000256" key="1">
    <source>
        <dbReference type="SAM" id="MobiDB-lite"/>
    </source>
</evidence>
<feature type="region of interest" description="Disordered" evidence="1">
    <location>
        <begin position="144"/>
        <end position="201"/>
    </location>
</feature>
<feature type="compositionally biased region" description="Polar residues" evidence="1">
    <location>
        <begin position="174"/>
        <end position="189"/>
    </location>
</feature>
<proteinExistence type="predicted"/>
<evidence type="ECO:0000313" key="3">
    <source>
        <dbReference type="Proteomes" id="UP001151760"/>
    </source>
</evidence>
<protein>
    <submittedName>
        <fullName evidence="2">Uncharacterized protein</fullName>
    </submittedName>
</protein>
<gene>
    <name evidence="2" type="ORF">Tco_0747524</name>
</gene>
<dbReference type="EMBL" id="BQNB010010713">
    <property type="protein sequence ID" value="GJS80983.1"/>
    <property type="molecule type" value="Genomic_DNA"/>
</dbReference>
<dbReference type="Proteomes" id="UP001151760">
    <property type="component" value="Unassembled WGS sequence"/>
</dbReference>
<reference evidence="2" key="2">
    <citation type="submission" date="2022-01" db="EMBL/GenBank/DDBJ databases">
        <authorList>
            <person name="Yamashiro T."/>
            <person name="Shiraishi A."/>
            <person name="Satake H."/>
            <person name="Nakayama K."/>
        </authorList>
    </citation>
    <scope>NUCLEOTIDE SEQUENCE</scope>
</reference>
<sequence length="228" mass="24667">MVSKGESIMGNEKVCGGSDEDAHAVTVKVLHNPNSGSVPLNTVCSFTEVTGYTVKERFYVATTPIVNMPRPIMLDFYTSSMCIESWGRSSFARCLIEINVDDVLKESLTMGVPLTGGLGFTFETVSIPSTVVISNAHTPTVEKTNHEFQTVSKKKKKGKSKSTNGGQNHPPKATVTSTMEGKITMSNPYSALDDKSEEDVENMYDESDKLFHSTITGENSSTFMAAAG</sequence>
<comment type="caution">
    <text evidence="2">The sequence shown here is derived from an EMBL/GenBank/DDBJ whole genome shotgun (WGS) entry which is preliminary data.</text>
</comment>